<dbReference type="GO" id="GO:0003723">
    <property type="term" value="F:RNA binding"/>
    <property type="evidence" value="ECO:0007669"/>
    <property type="project" value="UniProtKB-KW"/>
</dbReference>
<evidence type="ECO:0000256" key="2">
    <source>
        <dbReference type="ARBA" id="ARBA00022490"/>
    </source>
</evidence>
<keyword evidence="2" id="KW-0963">Cytoplasm</keyword>
<dbReference type="InterPro" id="IPR029063">
    <property type="entry name" value="SAM-dependent_MTases_sf"/>
</dbReference>
<dbReference type="GO" id="GO:0005737">
    <property type="term" value="C:cytoplasm"/>
    <property type="evidence" value="ECO:0007669"/>
    <property type="project" value="UniProtKB-SubCell"/>
</dbReference>
<keyword evidence="5" id="KW-0808">Transferase</keyword>
<keyword evidence="6" id="KW-0949">S-adenosyl-L-methionine</keyword>
<keyword evidence="11" id="KW-1185">Reference proteome</keyword>
<comment type="similarity">
    <text evidence="8">Belongs to the methyltransferase superfamily. RlmI family.</text>
</comment>
<dbReference type="InterPro" id="IPR036974">
    <property type="entry name" value="PUA_sf"/>
</dbReference>
<gene>
    <name evidence="10" type="ORF">AXG93_1409s1060</name>
</gene>
<dbReference type="PANTHER" id="PTHR42873">
    <property type="entry name" value="RIBOSOMAL RNA LARGE SUBUNIT METHYLTRANSFERASE"/>
    <property type="match status" value="1"/>
</dbReference>
<evidence type="ECO:0000259" key="9">
    <source>
        <dbReference type="SMART" id="SM00359"/>
    </source>
</evidence>
<dbReference type="CDD" id="cd11572">
    <property type="entry name" value="RlmI_M_like"/>
    <property type="match status" value="1"/>
</dbReference>
<organism evidence="10 11">
    <name type="scientific">Marchantia polymorpha subsp. ruderalis</name>
    <dbReference type="NCBI Taxonomy" id="1480154"/>
    <lineage>
        <taxon>Eukaryota</taxon>
        <taxon>Viridiplantae</taxon>
        <taxon>Streptophyta</taxon>
        <taxon>Embryophyta</taxon>
        <taxon>Marchantiophyta</taxon>
        <taxon>Marchantiopsida</taxon>
        <taxon>Marchantiidae</taxon>
        <taxon>Marchantiales</taxon>
        <taxon>Marchantiaceae</taxon>
        <taxon>Marchantia</taxon>
    </lineage>
</organism>
<proteinExistence type="inferred from homology"/>
<dbReference type="Pfam" id="PF17785">
    <property type="entry name" value="PUA_3"/>
    <property type="match status" value="1"/>
</dbReference>
<dbReference type="GO" id="GO:0032259">
    <property type="term" value="P:methylation"/>
    <property type="evidence" value="ECO:0007669"/>
    <property type="project" value="UniProtKB-KW"/>
</dbReference>
<evidence type="ECO:0000256" key="6">
    <source>
        <dbReference type="ARBA" id="ARBA00022691"/>
    </source>
</evidence>
<dbReference type="InterPro" id="IPR019614">
    <property type="entry name" value="SAM-dep_methyl-trfase"/>
</dbReference>
<dbReference type="SUPFAM" id="SSF53335">
    <property type="entry name" value="S-adenosyl-L-methionine-dependent methyltransferases"/>
    <property type="match status" value="1"/>
</dbReference>
<keyword evidence="3" id="KW-0698">rRNA processing</keyword>
<dbReference type="GO" id="GO:0006364">
    <property type="term" value="P:rRNA processing"/>
    <property type="evidence" value="ECO:0007669"/>
    <property type="project" value="UniProtKB-KW"/>
</dbReference>
<evidence type="ECO:0000256" key="5">
    <source>
        <dbReference type="ARBA" id="ARBA00022679"/>
    </source>
</evidence>
<evidence type="ECO:0000313" key="10">
    <source>
        <dbReference type="EMBL" id="OAE32839.1"/>
    </source>
</evidence>
<dbReference type="PANTHER" id="PTHR42873:SF1">
    <property type="entry name" value="S-ADENOSYLMETHIONINE-DEPENDENT METHYLTRANSFERASE DOMAIN-CONTAINING PROTEIN"/>
    <property type="match status" value="1"/>
</dbReference>
<accession>A0A176WIG0</accession>
<reference evidence="10" key="1">
    <citation type="submission" date="2016-03" db="EMBL/GenBank/DDBJ databases">
        <title>Mechanisms controlling the formation of the plant cell surface in tip-growing cells are functionally conserved among land plants.</title>
        <authorList>
            <person name="Honkanen S."/>
            <person name="Jones V.A."/>
            <person name="Morieri G."/>
            <person name="Champion C."/>
            <person name="Hetherington A.J."/>
            <person name="Kelly S."/>
            <person name="Saint-Marcoux D."/>
            <person name="Proust H."/>
            <person name="Prescott H."/>
            <person name="Dolan L."/>
        </authorList>
    </citation>
    <scope>NUCLEOTIDE SEQUENCE [LARGE SCALE GENOMIC DNA]</scope>
    <source>
        <tissue evidence="10">Whole gametophyte</tissue>
    </source>
</reference>
<dbReference type="GO" id="GO:0008168">
    <property type="term" value="F:methyltransferase activity"/>
    <property type="evidence" value="ECO:0007669"/>
    <property type="project" value="UniProtKB-KW"/>
</dbReference>
<comment type="subcellular location">
    <subcellularLocation>
        <location evidence="1">Cytoplasm</location>
    </subcellularLocation>
</comment>
<dbReference type="CDD" id="cd02440">
    <property type="entry name" value="AdoMet_MTases"/>
    <property type="match status" value="1"/>
</dbReference>
<evidence type="ECO:0000256" key="7">
    <source>
        <dbReference type="ARBA" id="ARBA00022884"/>
    </source>
</evidence>
<dbReference type="Pfam" id="PF10672">
    <property type="entry name" value="Methyltrans_SAM"/>
    <property type="match status" value="1"/>
</dbReference>
<dbReference type="InterPro" id="IPR015947">
    <property type="entry name" value="PUA-like_sf"/>
</dbReference>
<dbReference type="Gene3D" id="3.40.50.150">
    <property type="entry name" value="Vaccinia Virus protein VP39"/>
    <property type="match status" value="1"/>
</dbReference>
<evidence type="ECO:0000256" key="1">
    <source>
        <dbReference type="ARBA" id="ARBA00004496"/>
    </source>
</evidence>
<sequence length="495" mass="53202">MLRHLRPVNLGLRSPSEEIWRNAFRAPWSGANSRRSCALHVMARNARNEGGGDASSSSPRIAEGAARNPGVPRVVLKKGKVQMFKDGSPMVYSGAVDCVVGKPPPRSGETVLVTDAAKQPFAWGVYNQDSMFRVRIMQMEADAERDPSCFLDMEKLIFSRVAAAVELRKLLGLPSCDTNVFRLINSEGDGLSGLIADVLGEHLVVASSAAWVEKYRPTIEAALTAATGGIASITWRPSVDILKDEGLSLQDPTDFLIDLPGELDEVEVVENGVRFMASVSGQKTGFYADQRESRFFLRSLCEGKTVLDLCCYSGGFALNAAAGGASHVTGVDSSGPAIELARANAALNGIDPCRSTFIRQDIKNFLSHSVAEGRSWDVVILDPPKLAPNRKVLSRAITQYRRLNALAMKVINPSGLLMTCSCSGAMTQSGNFVSVLQEASKQAGRKLTQLRYAGASPDHTLDVSYPEGAYLTNVLLRVLHSTSPSGTRAGGQSDL</sequence>
<keyword evidence="4" id="KW-0489">Methyltransferase</keyword>
<dbReference type="Gene3D" id="2.30.130.10">
    <property type="entry name" value="PUA domain"/>
    <property type="match status" value="1"/>
</dbReference>
<dbReference type="InterPro" id="IPR002478">
    <property type="entry name" value="PUA"/>
</dbReference>
<dbReference type="CDD" id="cd21153">
    <property type="entry name" value="PUA_RlmI"/>
    <property type="match status" value="1"/>
</dbReference>
<name>A0A176WIG0_MARPO</name>
<protein>
    <recommendedName>
        <fullName evidence="9">PUA domain-containing protein</fullName>
    </recommendedName>
</protein>
<dbReference type="EMBL" id="LVLJ01000725">
    <property type="protein sequence ID" value="OAE32839.1"/>
    <property type="molecule type" value="Genomic_DNA"/>
</dbReference>
<feature type="domain" description="PUA" evidence="9">
    <location>
        <begin position="72"/>
        <end position="166"/>
    </location>
</feature>
<dbReference type="SMART" id="SM00359">
    <property type="entry name" value="PUA"/>
    <property type="match status" value="1"/>
</dbReference>
<evidence type="ECO:0000256" key="8">
    <source>
        <dbReference type="ARBA" id="ARBA00038091"/>
    </source>
</evidence>
<dbReference type="SUPFAM" id="SSF88697">
    <property type="entry name" value="PUA domain-like"/>
    <property type="match status" value="1"/>
</dbReference>
<dbReference type="Proteomes" id="UP000077202">
    <property type="component" value="Unassembled WGS sequence"/>
</dbReference>
<dbReference type="AlphaFoldDB" id="A0A176WIG0"/>
<keyword evidence="7" id="KW-0694">RNA-binding</keyword>
<evidence type="ECO:0000256" key="3">
    <source>
        <dbReference type="ARBA" id="ARBA00022552"/>
    </source>
</evidence>
<dbReference type="InterPro" id="IPR041532">
    <property type="entry name" value="RlmI-like_PUA"/>
</dbReference>
<evidence type="ECO:0000313" key="11">
    <source>
        <dbReference type="Proteomes" id="UP000077202"/>
    </source>
</evidence>
<dbReference type="Gene3D" id="3.30.750.80">
    <property type="entry name" value="RNA methyltransferase domain (HRMD) like"/>
    <property type="match status" value="1"/>
</dbReference>
<comment type="caution">
    <text evidence="10">The sequence shown here is derived from an EMBL/GenBank/DDBJ whole genome shotgun (WGS) entry which is preliminary data.</text>
</comment>
<evidence type="ECO:0000256" key="4">
    <source>
        <dbReference type="ARBA" id="ARBA00022603"/>
    </source>
</evidence>